<dbReference type="EMBL" id="BSOB01000010">
    <property type="protein sequence ID" value="GLQ92037.1"/>
    <property type="molecule type" value="Genomic_DNA"/>
</dbReference>
<dbReference type="Proteomes" id="UP001156670">
    <property type="component" value="Unassembled WGS sequence"/>
</dbReference>
<proteinExistence type="predicted"/>
<sequence length="88" mass="9183">MEQIVECLIAGGPQHGLVRRQLWDPEYPGPPVVATGDGAVCIAAACRPSGPGNNRFLLLHPRATGAQILSMIAILSTQAAIAKFHLAG</sequence>
<name>A0ABQ5XKX9_9GAMM</name>
<reference evidence="2" key="1">
    <citation type="journal article" date="2019" name="Int. J. Syst. Evol. Microbiol.">
        <title>The Global Catalogue of Microorganisms (GCM) 10K type strain sequencing project: providing services to taxonomists for standard genome sequencing and annotation.</title>
        <authorList>
            <consortium name="The Broad Institute Genomics Platform"/>
            <consortium name="The Broad Institute Genome Sequencing Center for Infectious Disease"/>
            <person name="Wu L."/>
            <person name="Ma J."/>
        </authorList>
    </citation>
    <scope>NUCLEOTIDE SEQUENCE [LARGE SCALE GENOMIC DNA]</scope>
    <source>
        <strain evidence="2">NBRC 111980</strain>
    </source>
</reference>
<organism evidence="1 2">
    <name type="scientific">Dyella acidisoli</name>
    <dbReference type="NCBI Taxonomy" id="1867834"/>
    <lineage>
        <taxon>Bacteria</taxon>
        <taxon>Pseudomonadati</taxon>
        <taxon>Pseudomonadota</taxon>
        <taxon>Gammaproteobacteria</taxon>
        <taxon>Lysobacterales</taxon>
        <taxon>Rhodanobacteraceae</taxon>
        <taxon>Dyella</taxon>
    </lineage>
</organism>
<comment type="caution">
    <text evidence="1">The sequence shown here is derived from an EMBL/GenBank/DDBJ whole genome shotgun (WGS) entry which is preliminary data.</text>
</comment>
<gene>
    <name evidence="1" type="ORF">GCM10007901_09880</name>
</gene>
<keyword evidence="2" id="KW-1185">Reference proteome</keyword>
<protein>
    <submittedName>
        <fullName evidence="1">Uncharacterized protein</fullName>
    </submittedName>
</protein>
<evidence type="ECO:0000313" key="1">
    <source>
        <dbReference type="EMBL" id="GLQ92037.1"/>
    </source>
</evidence>
<accession>A0ABQ5XKX9</accession>
<dbReference type="RefSeq" id="WP_284319791.1">
    <property type="nucleotide sequence ID" value="NZ_BSOB01000010.1"/>
</dbReference>
<evidence type="ECO:0000313" key="2">
    <source>
        <dbReference type="Proteomes" id="UP001156670"/>
    </source>
</evidence>